<keyword evidence="5" id="KW-1185">Reference proteome</keyword>
<dbReference type="AlphaFoldDB" id="A0A1I0CD36"/>
<evidence type="ECO:0000256" key="2">
    <source>
        <dbReference type="PROSITE-ProRule" id="PRU00335"/>
    </source>
</evidence>
<dbReference type="GO" id="GO:0003677">
    <property type="term" value="F:DNA binding"/>
    <property type="evidence" value="ECO:0007669"/>
    <property type="project" value="UniProtKB-UniRule"/>
</dbReference>
<dbReference type="InterPro" id="IPR001647">
    <property type="entry name" value="HTH_TetR"/>
</dbReference>
<reference evidence="4 5" key="1">
    <citation type="submission" date="2016-10" db="EMBL/GenBank/DDBJ databases">
        <authorList>
            <person name="de Groot N.N."/>
        </authorList>
    </citation>
    <scope>NUCLEOTIDE SEQUENCE [LARGE SCALE GENOMIC DNA]</scope>
    <source>
        <strain evidence="4 5">DSM 18979</strain>
    </source>
</reference>
<dbReference type="PRINTS" id="PR00455">
    <property type="entry name" value="HTHTETR"/>
</dbReference>
<feature type="domain" description="HTH tetR-type" evidence="3">
    <location>
        <begin position="11"/>
        <end position="71"/>
    </location>
</feature>
<dbReference type="InterPro" id="IPR036271">
    <property type="entry name" value="Tet_transcr_reg_TetR-rel_C_sf"/>
</dbReference>
<gene>
    <name evidence="4" type="ORF">SAMN05660297_01583</name>
</gene>
<proteinExistence type="predicted"/>
<dbReference type="PANTHER" id="PTHR43479:SF11">
    <property type="entry name" value="ACREF_ENVCD OPERON REPRESSOR-RELATED"/>
    <property type="match status" value="1"/>
</dbReference>
<protein>
    <submittedName>
        <fullName evidence="4">Transcriptional regulator, TetR family</fullName>
    </submittedName>
</protein>
<feature type="DNA-binding region" description="H-T-H motif" evidence="2">
    <location>
        <begin position="34"/>
        <end position="53"/>
    </location>
</feature>
<dbReference type="Gene3D" id="1.10.10.60">
    <property type="entry name" value="Homeodomain-like"/>
    <property type="match status" value="1"/>
</dbReference>
<organism evidence="4 5">
    <name type="scientific">Natronincola peptidivorans</name>
    <dbReference type="NCBI Taxonomy" id="426128"/>
    <lineage>
        <taxon>Bacteria</taxon>
        <taxon>Bacillati</taxon>
        <taxon>Bacillota</taxon>
        <taxon>Clostridia</taxon>
        <taxon>Peptostreptococcales</taxon>
        <taxon>Natronincolaceae</taxon>
        <taxon>Natronincola</taxon>
    </lineage>
</organism>
<evidence type="ECO:0000313" key="5">
    <source>
        <dbReference type="Proteomes" id="UP000199568"/>
    </source>
</evidence>
<dbReference type="Proteomes" id="UP000199568">
    <property type="component" value="Unassembled WGS sequence"/>
</dbReference>
<keyword evidence="1 2" id="KW-0238">DNA-binding</keyword>
<evidence type="ECO:0000256" key="1">
    <source>
        <dbReference type="ARBA" id="ARBA00023125"/>
    </source>
</evidence>
<dbReference type="InterPro" id="IPR009057">
    <property type="entry name" value="Homeodomain-like_sf"/>
</dbReference>
<dbReference type="SUPFAM" id="SSF46689">
    <property type="entry name" value="Homeodomain-like"/>
    <property type="match status" value="1"/>
</dbReference>
<dbReference type="InterPro" id="IPR050624">
    <property type="entry name" value="HTH-type_Tx_Regulator"/>
</dbReference>
<accession>A0A1I0CD36</accession>
<dbReference type="Gene3D" id="1.10.357.10">
    <property type="entry name" value="Tetracycline Repressor, domain 2"/>
    <property type="match status" value="1"/>
</dbReference>
<dbReference type="Pfam" id="PF00440">
    <property type="entry name" value="TetR_N"/>
    <property type="match status" value="1"/>
</dbReference>
<sequence>MKKNRQLLKQEEVRNFILDAARNIISQDGIQGLSIRKITNAIDYSPAIIYHYFKDKNEIVETLVMEGYGRILAAIKSVARNEEAPEKEMKEVFTNYIMAALQNPEEFKAFMLNDDPMVLKKTSILHKGICEESPTMQLFRENVQRGIDQGRVAPCDPEITAQIIWTSVFGLIIKLMVEKDIPQEQVERLIEHNFTILFNGIMIRKEVE</sequence>
<dbReference type="PANTHER" id="PTHR43479">
    <property type="entry name" value="ACREF/ENVCD OPERON REPRESSOR-RELATED"/>
    <property type="match status" value="1"/>
</dbReference>
<dbReference type="PROSITE" id="PS50977">
    <property type="entry name" value="HTH_TETR_2"/>
    <property type="match status" value="1"/>
</dbReference>
<dbReference type="RefSeq" id="WP_170834733.1">
    <property type="nucleotide sequence ID" value="NZ_FOHU01000005.1"/>
</dbReference>
<dbReference type="EMBL" id="FOHU01000005">
    <property type="protein sequence ID" value="SET17015.1"/>
    <property type="molecule type" value="Genomic_DNA"/>
</dbReference>
<evidence type="ECO:0000313" key="4">
    <source>
        <dbReference type="EMBL" id="SET17015.1"/>
    </source>
</evidence>
<evidence type="ECO:0000259" key="3">
    <source>
        <dbReference type="PROSITE" id="PS50977"/>
    </source>
</evidence>
<dbReference type="STRING" id="426128.SAMN05660297_01583"/>
<name>A0A1I0CD36_9FIRM</name>
<dbReference type="SUPFAM" id="SSF48498">
    <property type="entry name" value="Tetracyclin repressor-like, C-terminal domain"/>
    <property type="match status" value="1"/>
</dbReference>